<evidence type="ECO:0000256" key="4">
    <source>
        <dbReference type="ARBA" id="ARBA00022989"/>
    </source>
</evidence>
<dbReference type="RefSeq" id="WP_150082218.1">
    <property type="nucleotide sequence ID" value="NZ_VWRN01000015.1"/>
</dbReference>
<evidence type="ECO:0000313" key="7">
    <source>
        <dbReference type="EMBL" id="KAA6130843.1"/>
    </source>
</evidence>
<feature type="transmembrane region" description="Helical" evidence="6">
    <location>
        <begin position="90"/>
        <end position="110"/>
    </location>
</feature>
<keyword evidence="6" id="KW-0739">Sodium transport</keyword>
<dbReference type="NCBIfam" id="TIGR00773">
    <property type="entry name" value="NhaA"/>
    <property type="match status" value="1"/>
</dbReference>
<keyword evidence="6" id="KW-0050">Antiport</keyword>
<keyword evidence="4 6" id="KW-1133">Transmembrane helix</keyword>
<feature type="transmembrane region" description="Helical" evidence="6">
    <location>
        <begin position="329"/>
        <end position="351"/>
    </location>
</feature>
<dbReference type="Pfam" id="PF06965">
    <property type="entry name" value="Na_H_antiport_1"/>
    <property type="match status" value="1"/>
</dbReference>
<comment type="function">
    <text evidence="6">Na(+)/H(+) antiporter that extrudes sodium in exchange for external protons.</text>
</comment>
<dbReference type="NCBIfam" id="NF007112">
    <property type="entry name" value="PRK09561.1"/>
    <property type="match status" value="1"/>
</dbReference>
<keyword evidence="6" id="KW-0813">Transport</keyword>
<feature type="transmembrane region" description="Helical" evidence="6">
    <location>
        <begin position="21"/>
        <end position="41"/>
    </location>
</feature>
<evidence type="ECO:0000313" key="8">
    <source>
        <dbReference type="Proteomes" id="UP000324324"/>
    </source>
</evidence>
<dbReference type="Proteomes" id="UP000324324">
    <property type="component" value="Unassembled WGS sequence"/>
</dbReference>
<sequence>MAIVQRRLSNTFQRFFESEKAGGILLIVCTVISLILANSPIGDQYLHLWHVKVAGLSVEHWINDALMAIFFLLIGLELERELYNGELSSLRNALLPIVAAAGGIAVPALIHFGFNGGTPTQAGIGIPMATDIAFALGVLALLGSRVPASLKVFLTALAVMDDLGAIIVIALFYTAELAFVYLLGALAVFGALLFLNRVLRVMSLIPYLLGGALMWFLMLKSGVHATIAGVLLAFAIPFSARQDDAASPSHRLEHVLHRPVAFVILPIFALANTGIVIGSDWAQELASSNSLGILAGLVVGKPLGITIVSFLAVAIGICKLPLDLRWRHVFGAGLLGGIGFTMSIFITNLAFTGEPGVINASKMAILLASLSAGVLGFVWLKLFGKPVASDVDMDTMDFESDQAPPAGGSAVR</sequence>
<dbReference type="Gene3D" id="1.20.1530.10">
    <property type="entry name" value="Na+/H+ antiporter like domain"/>
    <property type="match status" value="1"/>
</dbReference>
<evidence type="ECO:0000256" key="2">
    <source>
        <dbReference type="ARBA" id="ARBA00022475"/>
    </source>
</evidence>
<gene>
    <name evidence="6 7" type="primary">nhaA</name>
    <name evidence="7" type="ORF">F1599_03710</name>
</gene>
<dbReference type="AlphaFoldDB" id="A0A5M8B5N5"/>
<dbReference type="HAMAP" id="MF_01844">
    <property type="entry name" value="NhaA"/>
    <property type="match status" value="1"/>
</dbReference>
<dbReference type="PANTHER" id="PTHR30341:SF0">
    <property type="entry name" value="NA(+)_H(+) ANTIPORTER NHAA"/>
    <property type="match status" value="1"/>
</dbReference>
<feature type="transmembrane region" description="Helical" evidence="6">
    <location>
        <begin position="223"/>
        <end position="240"/>
    </location>
</feature>
<comment type="catalytic activity">
    <reaction evidence="6">
        <text>Na(+)(in) + 2 H(+)(out) = Na(+)(out) + 2 H(+)(in)</text>
        <dbReference type="Rhea" id="RHEA:29251"/>
        <dbReference type="ChEBI" id="CHEBI:15378"/>
        <dbReference type="ChEBI" id="CHEBI:29101"/>
    </reaction>
</comment>
<feature type="transmembrane region" description="Helical" evidence="6">
    <location>
        <begin position="260"/>
        <end position="279"/>
    </location>
</feature>
<evidence type="ECO:0000256" key="5">
    <source>
        <dbReference type="ARBA" id="ARBA00023136"/>
    </source>
</evidence>
<feature type="transmembrane region" description="Helical" evidence="6">
    <location>
        <begin position="150"/>
        <end position="172"/>
    </location>
</feature>
<proteinExistence type="inferred from homology"/>
<dbReference type="EMBL" id="VWRN01000015">
    <property type="protein sequence ID" value="KAA6130843.1"/>
    <property type="molecule type" value="Genomic_DNA"/>
</dbReference>
<keyword evidence="5 6" id="KW-0472">Membrane</keyword>
<comment type="similarity">
    <text evidence="6">Belongs to the NhaA Na(+)/H(+) (TC 2.A.33) antiporter family.</text>
</comment>
<reference evidence="7 8" key="1">
    <citation type="submission" date="2019-09" db="EMBL/GenBank/DDBJ databases">
        <title>Isolation of a novel species in the genus Cupriavidus from patients with sepsis using whole genome sequencing.</title>
        <authorList>
            <person name="Kweon O.J."/>
            <person name="Lee M.-K."/>
        </authorList>
    </citation>
    <scope>NUCLEOTIDE SEQUENCE [LARGE SCALE GENOMIC DNA]</scope>
    <source>
        <strain evidence="7 8">MKL-01</strain>
    </source>
</reference>
<keyword evidence="2 6" id="KW-1003">Cell membrane</keyword>
<dbReference type="PANTHER" id="PTHR30341">
    <property type="entry name" value="SODIUM ION/PROTON ANTIPORTER NHAA-RELATED"/>
    <property type="match status" value="1"/>
</dbReference>
<evidence type="ECO:0000256" key="3">
    <source>
        <dbReference type="ARBA" id="ARBA00022692"/>
    </source>
</evidence>
<evidence type="ECO:0000256" key="6">
    <source>
        <dbReference type="HAMAP-Rule" id="MF_01844"/>
    </source>
</evidence>
<name>A0A5M8B5N5_9BURK</name>
<comment type="caution">
    <text evidence="7">The sequence shown here is derived from an EMBL/GenBank/DDBJ whole genome shotgun (WGS) entry which is preliminary data.</text>
</comment>
<feature type="transmembrane region" description="Helical" evidence="6">
    <location>
        <begin position="61"/>
        <end position="78"/>
    </location>
</feature>
<dbReference type="GO" id="GO:0005886">
    <property type="term" value="C:plasma membrane"/>
    <property type="evidence" value="ECO:0007669"/>
    <property type="project" value="UniProtKB-SubCell"/>
</dbReference>
<feature type="transmembrane region" description="Helical" evidence="6">
    <location>
        <begin position="178"/>
        <end position="194"/>
    </location>
</feature>
<dbReference type="InterPro" id="IPR023171">
    <property type="entry name" value="Na/H_antiporter_dom_sf"/>
</dbReference>
<feature type="transmembrane region" description="Helical" evidence="6">
    <location>
        <begin position="122"/>
        <end position="143"/>
    </location>
</feature>
<dbReference type="InterPro" id="IPR004670">
    <property type="entry name" value="NhaA"/>
</dbReference>
<organism evidence="7 8">
    <name type="scientific">Cupriavidus cauae</name>
    <dbReference type="NCBI Taxonomy" id="2608999"/>
    <lineage>
        <taxon>Bacteria</taxon>
        <taxon>Pseudomonadati</taxon>
        <taxon>Pseudomonadota</taxon>
        <taxon>Betaproteobacteria</taxon>
        <taxon>Burkholderiales</taxon>
        <taxon>Burkholderiaceae</taxon>
        <taxon>Cupriavidus</taxon>
    </lineage>
</organism>
<protein>
    <recommendedName>
        <fullName evidence="6">Na(+)/H(+) antiporter NhaA</fullName>
    </recommendedName>
    <alternativeName>
        <fullName evidence="6">Sodium/proton antiporter NhaA</fullName>
    </alternativeName>
</protein>
<comment type="subcellular location">
    <subcellularLocation>
        <location evidence="1">Cell inner membrane</location>
        <topology evidence="1">Multi-pass membrane protein</topology>
    </subcellularLocation>
    <subcellularLocation>
        <location evidence="6">Cell membrane</location>
        <topology evidence="6">Multi-pass membrane protein</topology>
    </subcellularLocation>
</comment>
<accession>A0A5M8B5N5</accession>
<feature type="transmembrane region" description="Helical" evidence="6">
    <location>
        <begin position="201"/>
        <end position="217"/>
    </location>
</feature>
<keyword evidence="8" id="KW-1185">Reference proteome</keyword>
<dbReference type="GO" id="GO:0015385">
    <property type="term" value="F:sodium:proton antiporter activity"/>
    <property type="evidence" value="ECO:0007669"/>
    <property type="project" value="UniProtKB-UniRule"/>
</dbReference>
<keyword evidence="6" id="KW-0406">Ion transport</keyword>
<evidence type="ECO:0000256" key="1">
    <source>
        <dbReference type="ARBA" id="ARBA00004429"/>
    </source>
</evidence>
<keyword evidence="6" id="KW-0915">Sodium</keyword>
<feature type="transmembrane region" description="Helical" evidence="6">
    <location>
        <begin position="291"/>
        <end position="317"/>
    </location>
</feature>
<dbReference type="GO" id="GO:0006885">
    <property type="term" value="P:regulation of pH"/>
    <property type="evidence" value="ECO:0007669"/>
    <property type="project" value="UniProtKB-UniRule"/>
</dbReference>
<feature type="transmembrane region" description="Helical" evidence="6">
    <location>
        <begin position="363"/>
        <end position="383"/>
    </location>
</feature>
<keyword evidence="3 6" id="KW-0812">Transmembrane</keyword>
<dbReference type="NCBIfam" id="NF007111">
    <property type="entry name" value="PRK09560.1"/>
    <property type="match status" value="1"/>
</dbReference>